<dbReference type="SUPFAM" id="SSF49842">
    <property type="entry name" value="TNF-like"/>
    <property type="match status" value="1"/>
</dbReference>
<organism evidence="2 3">
    <name type="scientific">Bergeyella zoohelcum</name>
    <dbReference type="NCBI Taxonomy" id="1015"/>
    <lineage>
        <taxon>Bacteria</taxon>
        <taxon>Pseudomonadati</taxon>
        <taxon>Bacteroidota</taxon>
        <taxon>Flavobacteriia</taxon>
        <taxon>Flavobacteriales</taxon>
        <taxon>Weeksellaceae</taxon>
        <taxon>Bergeyella</taxon>
    </lineage>
</organism>
<reference evidence="2 3" key="1">
    <citation type="submission" date="2018-06" db="EMBL/GenBank/DDBJ databases">
        <authorList>
            <consortium name="Pathogen Informatics"/>
            <person name="Doyle S."/>
        </authorList>
    </citation>
    <scope>NUCLEOTIDE SEQUENCE [LARGE SCALE GENOMIC DNA]</scope>
    <source>
        <strain evidence="2 3">NCTC11661</strain>
    </source>
</reference>
<evidence type="ECO:0000256" key="1">
    <source>
        <dbReference type="SAM" id="MobiDB-lite"/>
    </source>
</evidence>
<evidence type="ECO:0000313" key="3">
    <source>
        <dbReference type="Proteomes" id="UP000255515"/>
    </source>
</evidence>
<feature type="region of interest" description="Disordered" evidence="1">
    <location>
        <begin position="174"/>
        <end position="194"/>
    </location>
</feature>
<dbReference type="Gene3D" id="2.60.120.40">
    <property type="match status" value="1"/>
</dbReference>
<name>A0A376BXS1_9FLAO</name>
<proteinExistence type="predicted"/>
<protein>
    <recommendedName>
        <fullName evidence="4">C1q domain</fullName>
    </recommendedName>
</protein>
<gene>
    <name evidence="2" type="ORF">NCTC11661_00091</name>
</gene>
<sequence length="234" mass="25394">MKNSISLFFVLFLQVVYSQKVGINTSTPQAVLHIQGTTQVDGAIHTGGDESTLGNPGKKGDLLVSKGNGKAPIWVAPGKIGIPEVALIGKRDYISGELPVAYHSIDYNHINYKNDTYLGQYDSTSHSFTVEKTGYYQIDAYLVIIEIPHGDGTQANQYGGTLTLLVRKNKNGQNTSVLSSSTGTPSGVTQNRDRRESVAGVVFLEEGEKISLRYAYTRKSKIKESGVSAVYLSE</sequence>
<dbReference type="InterPro" id="IPR008983">
    <property type="entry name" value="Tumour_necrosis_fac-like_dom"/>
</dbReference>
<dbReference type="AlphaFoldDB" id="A0A376BXS1"/>
<accession>A0A376BXS1</accession>
<dbReference type="RefSeq" id="WP_002687506.1">
    <property type="nucleotide sequence ID" value="NZ_UFTJ01000001.1"/>
</dbReference>
<dbReference type="Proteomes" id="UP000255515">
    <property type="component" value="Unassembled WGS sequence"/>
</dbReference>
<evidence type="ECO:0008006" key="4">
    <source>
        <dbReference type="Google" id="ProtNLM"/>
    </source>
</evidence>
<feature type="compositionally biased region" description="Polar residues" evidence="1">
    <location>
        <begin position="174"/>
        <end position="190"/>
    </location>
</feature>
<dbReference type="EMBL" id="UFTJ01000001">
    <property type="protein sequence ID" value="SSZ46448.1"/>
    <property type="molecule type" value="Genomic_DNA"/>
</dbReference>
<evidence type="ECO:0000313" key="2">
    <source>
        <dbReference type="EMBL" id="SSZ46448.1"/>
    </source>
</evidence>